<name>A0A3G6T8R7_9FLAO</name>
<organism evidence="2 3">
    <name type="scientific">Chryseobacterium bernardetii</name>
    <dbReference type="NCBI Taxonomy" id="1241978"/>
    <lineage>
        <taxon>Bacteria</taxon>
        <taxon>Pseudomonadati</taxon>
        <taxon>Bacteroidota</taxon>
        <taxon>Flavobacteriia</taxon>
        <taxon>Flavobacteriales</taxon>
        <taxon>Weeksellaceae</taxon>
        <taxon>Chryseobacterium group</taxon>
        <taxon>Chryseobacterium</taxon>
    </lineage>
</organism>
<dbReference type="EMBL" id="CP033932">
    <property type="protein sequence ID" value="AZB25661.1"/>
    <property type="molecule type" value="Genomic_DNA"/>
</dbReference>
<gene>
    <name evidence="2" type="ORF">EG339_14225</name>
</gene>
<keyword evidence="1" id="KW-0812">Transmembrane</keyword>
<evidence type="ECO:0000256" key="1">
    <source>
        <dbReference type="SAM" id="Phobius"/>
    </source>
</evidence>
<dbReference type="KEGG" id="cben:EG339_14225"/>
<accession>A0A3G6T8R7</accession>
<feature type="transmembrane region" description="Helical" evidence="1">
    <location>
        <begin position="9"/>
        <end position="29"/>
    </location>
</feature>
<sequence>MEKRKKYRITLYLLFLFLYEFCLVPHLVIEENKFGTKGSKLYKITYILLSAAHLIFLNNIIRSQIIS</sequence>
<keyword evidence="3" id="KW-1185">Reference proteome</keyword>
<keyword evidence="1" id="KW-0472">Membrane</keyword>
<dbReference type="Proteomes" id="UP000271193">
    <property type="component" value="Chromosome"/>
</dbReference>
<feature type="transmembrane region" description="Helical" evidence="1">
    <location>
        <begin position="41"/>
        <end position="61"/>
    </location>
</feature>
<evidence type="ECO:0000313" key="3">
    <source>
        <dbReference type="Proteomes" id="UP000271193"/>
    </source>
</evidence>
<keyword evidence="1" id="KW-1133">Transmembrane helix</keyword>
<evidence type="ECO:0000313" key="2">
    <source>
        <dbReference type="EMBL" id="AZB25661.1"/>
    </source>
</evidence>
<protein>
    <submittedName>
        <fullName evidence="2">Uncharacterized protein</fullName>
    </submittedName>
</protein>
<proteinExistence type="predicted"/>
<reference evidence="3" key="1">
    <citation type="submission" date="2018-11" db="EMBL/GenBank/DDBJ databases">
        <title>Proposal to divide the Flavobacteriaceae and reorganize its genera based on Amino Acid Identity values calculated from whole genome sequences.</title>
        <authorList>
            <person name="Nicholson A.C."/>
            <person name="Gulvik C.A."/>
            <person name="Whitney A.M."/>
            <person name="Humrighouse B.W."/>
            <person name="Bell M."/>
            <person name="Holmes B."/>
            <person name="Steigerwalt A.G."/>
            <person name="Villarma A."/>
            <person name="Sheth M."/>
            <person name="Batra D."/>
            <person name="Pryor J."/>
            <person name="Bernardet J.-F."/>
            <person name="Hugo C."/>
            <person name="Kampfer P."/>
            <person name="Newman J."/>
            <person name="McQuiston J.R."/>
        </authorList>
    </citation>
    <scope>NUCLEOTIDE SEQUENCE [LARGE SCALE GENOMIC DNA]</scope>
    <source>
        <strain evidence="3">G0229</strain>
    </source>
</reference>
<dbReference type="AlphaFoldDB" id="A0A3G6T8R7"/>